<evidence type="ECO:0000313" key="2">
    <source>
        <dbReference type="EMBL" id="CAB1437608.1"/>
    </source>
</evidence>
<accession>A0A9N7YS39</accession>
<evidence type="ECO:0000313" key="3">
    <source>
        <dbReference type="Proteomes" id="UP001153269"/>
    </source>
</evidence>
<organism evidence="2 3">
    <name type="scientific">Pleuronectes platessa</name>
    <name type="common">European plaice</name>
    <dbReference type="NCBI Taxonomy" id="8262"/>
    <lineage>
        <taxon>Eukaryota</taxon>
        <taxon>Metazoa</taxon>
        <taxon>Chordata</taxon>
        <taxon>Craniata</taxon>
        <taxon>Vertebrata</taxon>
        <taxon>Euteleostomi</taxon>
        <taxon>Actinopterygii</taxon>
        <taxon>Neopterygii</taxon>
        <taxon>Teleostei</taxon>
        <taxon>Neoteleostei</taxon>
        <taxon>Acanthomorphata</taxon>
        <taxon>Carangaria</taxon>
        <taxon>Pleuronectiformes</taxon>
        <taxon>Pleuronectoidei</taxon>
        <taxon>Pleuronectidae</taxon>
        <taxon>Pleuronectes</taxon>
    </lineage>
</organism>
<keyword evidence="3" id="KW-1185">Reference proteome</keyword>
<gene>
    <name evidence="2" type="ORF">PLEPLA_LOCUS25646</name>
</gene>
<feature type="region of interest" description="Disordered" evidence="1">
    <location>
        <begin position="102"/>
        <end position="133"/>
    </location>
</feature>
<dbReference type="AlphaFoldDB" id="A0A9N7YS39"/>
<protein>
    <submittedName>
        <fullName evidence="2">Uncharacterized protein</fullName>
    </submittedName>
</protein>
<comment type="caution">
    <text evidence="2">The sequence shown here is derived from an EMBL/GenBank/DDBJ whole genome shotgun (WGS) entry which is preliminary data.</text>
</comment>
<evidence type="ECO:0000256" key="1">
    <source>
        <dbReference type="SAM" id="MobiDB-lite"/>
    </source>
</evidence>
<reference evidence="2" key="1">
    <citation type="submission" date="2020-03" db="EMBL/GenBank/DDBJ databases">
        <authorList>
            <person name="Weist P."/>
        </authorList>
    </citation>
    <scope>NUCLEOTIDE SEQUENCE</scope>
</reference>
<dbReference type="EMBL" id="CADEAL010002046">
    <property type="protein sequence ID" value="CAB1437608.1"/>
    <property type="molecule type" value="Genomic_DNA"/>
</dbReference>
<proteinExistence type="predicted"/>
<name>A0A9N7YS39_PLEPL</name>
<sequence>MLPGHILELLHLPAAEFQERRPGLKVKLPSFMLLSKHKPRWSSGSSSSAAVIHEKTVTASIFASDVTQRVSSASWPLRHHTGPIHCCPCHLLGTPVLSIRRRGTGAKSPLAGTSQRGNRAATPKTEDVLIENN</sequence>
<dbReference type="Proteomes" id="UP001153269">
    <property type="component" value="Unassembled WGS sequence"/>
</dbReference>